<dbReference type="Pfam" id="PF13977">
    <property type="entry name" value="TetR_C_6"/>
    <property type="match status" value="1"/>
</dbReference>
<dbReference type="InterPro" id="IPR023772">
    <property type="entry name" value="DNA-bd_HTH_TetR-type_CS"/>
</dbReference>
<evidence type="ECO:0000256" key="5">
    <source>
        <dbReference type="ARBA" id="ARBA00023163"/>
    </source>
</evidence>
<dbReference type="PROSITE" id="PS01081">
    <property type="entry name" value="HTH_TETR_1"/>
    <property type="match status" value="1"/>
</dbReference>
<dbReference type="Gene3D" id="1.10.357.10">
    <property type="entry name" value="Tetracycline Repressor, domain 2"/>
    <property type="match status" value="1"/>
</dbReference>
<keyword evidence="11" id="KW-1185">Reference proteome</keyword>
<comment type="caution">
    <text evidence="10">The sequence shown here is derived from an EMBL/GenBank/DDBJ whole genome shotgun (WGS) entry which is preliminary data.</text>
</comment>
<dbReference type="Proteomes" id="UP001652504">
    <property type="component" value="Unassembled WGS sequence"/>
</dbReference>
<keyword evidence="4 7" id="KW-0238">DNA-binding</keyword>
<dbReference type="NCBIfam" id="TIGR03384">
    <property type="entry name" value="betaine_BetI"/>
    <property type="match status" value="1"/>
</dbReference>
<name>A0ABT3ACG4_9ALTE</name>
<dbReference type="InterPro" id="IPR039538">
    <property type="entry name" value="BetI_C"/>
</dbReference>
<dbReference type="InterPro" id="IPR001647">
    <property type="entry name" value="HTH_TetR"/>
</dbReference>
<evidence type="ECO:0000256" key="7">
    <source>
        <dbReference type="HAMAP-Rule" id="MF_00768"/>
    </source>
</evidence>
<comment type="function">
    <text evidence="6">Repressor involved in the biosynthesis of the osmoprotectant glycine betaine. It represses transcription of the choline transporter BetT and the genes of BetAB involved in the synthesis of glycine betaine.</text>
</comment>
<evidence type="ECO:0000256" key="1">
    <source>
        <dbReference type="ARBA" id="ARBA00004719"/>
    </source>
</evidence>
<dbReference type="SUPFAM" id="SSF46689">
    <property type="entry name" value="Homeodomain-like"/>
    <property type="match status" value="1"/>
</dbReference>
<gene>
    <name evidence="7 10" type="primary">betI</name>
    <name evidence="10" type="ORF">OE749_16830</name>
</gene>
<feature type="DNA-binding region" description="H-T-H motif" evidence="7 8">
    <location>
        <begin position="31"/>
        <end position="50"/>
    </location>
</feature>
<evidence type="ECO:0000256" key="3">
    <source>
        <dbReference type="ARBA" id="ARBA00023015"/>
    </source>
</evidence>
<comment type="function">
    <text evidence="7">Repressor involved in choline regulation of the bet genes.</text>
</comment>
<evidence type="ECO:0000313" key="11">
    <source>
        <dbReference type="Proteomes" id="UP001652504"/>
    </source>
</evidence>
<feature type="domain" description="HTH tetR-type" evidence="9">
    <location>
        <begin position="8"/>
        <end position="68"/>
    </location>
</feature>
<dbReference type="InterPro" id="IPR017757">
    <property type="entry name" value="Tscrpt_rep_BetI"/>
</dbReference>
<evidence type="ECO:0000256" key="2">
    <source>
        <dbReference type="ARBA" id="ARBA00022491"/>
    </source>
</evidence>
<evidence type="ECO:0000256" key="6">
    <source>
        <dbReference type="ARBA" id="ARBA00024936"/>
    </source>
</evidence>
<sequence>MPKVGMQPIRKLQLVEATLTSIERHGLHDTTIMKISQIAGVSTGIINHYFGGKQPLIEHTVLYLLEQLRTTLLDKTRGKCISAEERLDAIIESNFSGFHQSVAATKAWISFWEHSLHNDRFARLQRINNQRLISNLRYSFKQILGNADAHHAALRMAAMIDGFWLRSALSHHAQSDFEIAEQHCKAYARSLISAQTWSTEHNQRVSQFSLVSEQ</sequence>
<evidence type="ECO:0000313" key="10">
    <source>
        <dbReference type="EMBL" id="MCV2886362.1"/>
    </source>
</evidence>
<dbReference type="NCBIfam" id="NF001978">
    <property type="entry name" value="PRK00767.1"/>
    <property type="match status" value="1"/>
</dbReference>
<proteinExistence type="inferred from homology"/>
<organism evidence="10 11">
    <name type="scientific">Fluctibacter corallii</name>
    <dbReference type="NCBI Taxonomy" id="2984329"/>
    <lineage>
        <taxon>Bacteria</taxon>
        <taxon>Pseudomonadati</taxon>
        <taxon>Pseudomonadota</taxon>
        <taxon>Gammaproteobacteria</taxon>
        <taxon>Alteromonadales</taxon>
        <taxon>Alteromonadaceae</taxon>
        <taxon>Fluctibacter</taxon>
    </lineage>
</organism>
<keyword evidence="3 7" id="KW-0805">Transcription regulation</keyword>
<accession>A0ABT3ACG4</accession>
<dbReference type="HAMAP" id="MF_00768">
    <property type="entry name" value="HTH_type_BetI"/>
    <property type="match status" value="1"/>
</dbReference>
<keyword evidence="2 7" id="KW-0678">Repressor</keyword>
<dbReference type="RefSeq" id="WP_263713650.1">
    <property type="nucleotide sequence ID" value="NZ_JAOWKX010000010.1"/>
</dbReference>
<dbReference type="InterPro" id="IPR009057">
    <property type="entry name" value="Homeodomain-like_sf"/>
</dbReference>
<evidence type="ECO:0000256" key="8">
    <source>
        <dbReference type="PROSITE-ProRule" id="PRU00335"/>
    </source>
</evidence>
<evidence type="ECO:0000256" key="4">
    <source>
        <dbReference type="ARBA" id="ARBA00023125"/>
    </source>
</evidence>
<dbReference type="SUPFAM" id="SSF48498">
    <property type="entry name" value="Tetracyclin repressor-like, C-terminal domain"/>
    <property type="match status" value="1"/>
</dbReference>
<evidence type="ECO:0000259" key="9">
    <source>
        <dbReference type="PROSITE" id="PS50977"/>
    </source>
</evidence>
<dbReference type="EMBL" id="JAOWKX010000010">
    <property type="protein sequence ID" value="MCV2886362.1"/>
    <property type="molecule type" value="Genomic_DNA"/>
</dbReference>
<protein>
    <recommendedName>
        <fullName evidence="7">HTH-type transcriptional regulator BetI</fullName>
    </recommendedName>
</protein>
<comment type="pathway">
    <text evidence="1 7">Amine and polyamine biosynthesis; betaine biosynthesis via choline pathway [regulation].</text>
</comment>
<dbReference type="InterPro" id="IPR036271">
    <property type="entry name" value="Tet_transcr_reg_TetR-rel_C_sf"/>
</dbReference>
<dbReference type="PROSITE" id="PS50977">
    <property type="entry name" value="HTH_TETR_2"/>
    <property type="match status" value="1"/>
</dbReference>
<keyword evidence="5 7" id="KW-0804">Transcription</keyword>
<reference evidence="10 11" key="1">
    <citation type="submission" date="2022-10" db="EMBL/GenBank/DDBJ databases">
        <title>Aestuariibacter sp. AA17 isolated from Montipora capitata coral fragment.</title>
        <authorList>
            <person name="Emsley S.A."/>
            <person name="Pfannmuller K.M."/>
            <person name="Loughran R.M."/>
            <person name="Shlafstein M."/>
            <person name="Papke E."/>
            <person name="Saw J.H."/>
            <person name="Ushijima B."/>
            <person name="Videau P."/>
        </authorList>
    </citation>
    <scope>NUCLEOTIDE SEQUENCE [LARGE SCALE GENOMIC DNA]</scope>
    <source>
        <strain evidence="10 11">AA17</strain>
    </source>
</reference>
<dbReference type="Pfam" id="PF00440">
    <property type="entry name" value="TetR_N"/>
    <property type="match status" value="1"/>
</dbReference>